<dbReference type="PANTHER" id="PTHR15437:SF7">
    <property type="entry name" value="TRANSCRIPTION TERMINATION FACTOR 5, MITOCHONDRIAL"/>
    <property type="match status" value="1"/>
</dbReference>
<gene>
    <name evidence="1" type="primary">atpD_7</name>
    <name evidence="1" type="ORF">CM83_62147</name>
</gene>
<sequence length="533" mass="62593">MFSARKTMQLLRIERSYKFYSLEISVLTNGRRICELCGRRNYSADNSHNANDLEFLRTLKEENHEPRYKRYTTKLKSITEDDLLERFRNLQKCYVVNYDSAESLPLLAKHPFTIRNRVELLWEAGFQPDKITASILQKYLTVVNRPIYELKKQMLIPQNVDVMTHILKFVDLEPQFYPEEMLDRSATLLIIRKSILRAFLKRKFDLNYQDLKDGGQNITRLWNKSFTTINRNIRLIEDEVGMPVETLRRNVYLLALNPANTETILREVKMVGDMDIHTALNARPKIMCNTCGNLNKILKLLEKYGIPPNFNHGLLKLFTLSYETVKRRLEELDDVEYFSINKSHPRILNIVMAQPKAKRRLKILEDVNLFPGSLNTLVTPKRNFERFLRAGFRQNSTKDTMFFLNNHYGISFPELRKKLDKHPYWGTVSLIEIGRNAKFLSKYIPREELIDCLLVLFYPSQRIQEEFFKLQSREGIDCCKENGRIKTKFIAPLLTYFLEKEANFSMLGIWSGEADGSEATDAPHVYRESQTQP</sequence>
<dbReference type="GO" id="GO:0005759">
    <property type="term" value="C:mitochondrial matrix"/>
    <property type="evidence" value="ECO:0007669"/>
    <property type="project" value="TreeGrafter"/>
</dbReference>
<dbReference type="PANTHER" id="PTHR15437">
    <property type="entry name" value="TRANSCRIPTION TERMINATION FACTOR, MITOCHONDRIAL"/>
    <property type="match status" value="1"/>
</dbReference>
<dbReference type="EMBL" id="GBRD01010143">
    <property type="protein sequence ID" value="JAG55681.1"/>
    <property type="molecule type" value="Transcribed_RNA"/>
</dbReference>
<proteinExistence type="predicted"/>
<dbReference type="EMBL" id="GBHO01033006">
    <property type="protein sequence ID" value="JAG10598.1"/>
    <property type="molecule type" value="Transcribed_RNA"/>
</dbReference>
<dbReference type="AlphaFoldDB" id="A0A0A9WVV1"/>
<name>A0A0A9WVV1_LYGHE</name>
<dbReference type="GO" id="GO:0003676">
    <property type="term" value="F:nucleic acid binding"/>
    <property type="evidence" value="ECO:0007669"/>
    <property type="project" value="InterPro"/>
</dbReference>
<dbReference type="GO" id="GO:0006393">
    <property type="term" value="P:termination of mitochondrial transcription"/>
    <property type="evidence" value="ECO:0007669"/>
    <property type="project" value="TreeGrafter"/>
</dbReference>
<accession>A0A0A9WVV1</accession>
<evidence type="ECO:0000313" key="2">
    <source>
        <dbReference type="EMBL" id="JAG55681.1"/>
    </source>
</evidence>
<dbReference type="InterPro" id="IPR003690">
    <property type="entry name" value="MTERF"/>
</dbReference>
<evidence type="ECO:0000313" key="1">
    <source>
        <dbReference type="EMBL" id="JAG10598.1"/>
    </source>
</evidence>
<organism evidence="1">
    <name type="scientific">Lygus hesperus</name>
    <name type="common">Western plant bug</name>
    <dbReference type="NCBI Taxonomy" id="30085"/>
    <lineage>
        <taxon>Eukaryota</taxon>
        <taxon>Metazoa</taxon>
        <taxon>Ecdysozoa</taxon>
        <taxon>Arthropoda</taxon>
        <taxon>Hexapoda</taxon>
        <taxon>Insecta</taxon>
        <taxon>Pterygota</taxon>
        <taxon>Neoptera</taxon>
        <taxon>Paraneoptera</taxon>
        <taxon>Hemiptera</taxon>
        <taxon>Heteroptera</taxon>
        <taxon>Panheteroptera</taxon>
        <taxon>Cimicomorpha</taxon>
        <taxon>Miridae</taxon>
        <taxon>Mirini</taxon>
        <taxon>Lygus</taxon>
    </lineage>
</organism>
<protein>
    <submittedName>
        <fullName evidence="1">ATP synthase subunit beta</fullName>
    </submittedName>
</protein>
<reference evidence="2" key="3">
    <citation type="submission" date="2014-09" db="EMBL/GenBank/DDBJ databases">
        <authorList>
            <person name="Magalhaes I.L.F."/>
            <person name="Oliveira U."/>
            <person name="Santos F.R."/>
            <person name="Vidigal T.H.D.A."/>
            <person name="Brescovit A.D."/>
            <person name="Santos A.J."/>
        </authorList>
    </citation>
    <scope>NUCLEOTIDE SEQUENCE</scope>
</reference>
<reference evidence="1" key="1">
    <citation type="journal article" date="2014" name="PLoS ONE">
        <title>Transcriptome-Based Identification of ABC Transporters in the Western Tarnished Plant Bug Lygus hesperus.</title>
        <authorList>
            <person name="Hull J.J."/>
            <person name="Chaney K."/>
            <person name="Geib S.M."/>
            <person name="Fabrick J.A."/>
            <person name="Brent C.S."/>
            <person name="Walsh D."/>
            <person name="Lavine L.C."/>
        </authorList>
    </citation>
    <scope>NUCLEOTIDE SEQUENCE</scope>
</reference>
<reference evidence="1" key="2">
    <citation type="submission" date="2014-07" db="EMBL/GenBank/DDBJ databases">
        <authorList>
            <person name="Hull J."/>
        </authorList>
    </citation>
    <scope>NUCLEOTIDE SEQUENCE</scope>
</reference>